<feature type="binding site" evidence="18">
    <location>
        <position position="443"/>
    </location>
    <ligand>
        <name>ATP</name>
        <dbReference type="ChEBI" id="CHEBI:30616"/>
    </ligand>
</feature>
<evidence type="ECO:0000256" key="14">
    <source>
        <dbReference type="ARBA" id="ARBA00023180"/>
    </source>
</evidence>
<dbReference type="Gene3D" id="1.10.510.10">
    <property type="entry name" value="Transferase(Phosphotransferase) domain 1"/>
    <property type="match status" value="1"/>
</dbReference>
<gene>
    <name evidence="22" type="ORF">CB5_LOCUS14004</name>
</gene>
<evidence type="ECO:0000259" key="21">
    <source>
        <dbReference type="PROSITE" id="PS50011"/>
    </source>
</evidence>
<evidence type="ECO:0000256" key="15">
    <source>
        <dbReference type="ARBA" id="ARBA00047899"/>
    </source>
</evidence>
<feature type="compositionally biased region" description="Basic and acidic residues" evidence="19">
    <location>
        <begin position="739"/>
        <end position="751"/>
    </location>
</feature>
<evidence type="ECO:0000256" key="11">
    <source>
        <dbReference type="ARBA" id="ARBA00023136"/>
    </source>
</evidence>
<keyword evidence="5 20" id="KW-0812">Transmembrane</keyword>
<dbReference type="InterPro" id="IPR036426">
    <property type="entry name" value="Bulb-type_lectin_dom_sf"/>
</dbReference>
<comment type="catalytic activity">
    <reaction evidence="16 17">
        <text>L-seryl-[protein] + ATP = O-phospho-L-seryl-[protein] + ADP + H(+)</text>
        <dbReference type="Rhea" id="RHEA:17989"/>
        <dbReference type="Rhea" id="RHEA-COMP:9863"/>
        <dbReference type="Rhea" id="RHEA-COMP:11604"/>
        <dbReference type="ChEBI" id="CHEBI:15378"/>
        <dbReference type="ChEBI" id="CHEBI:29999"/>
        <dbReference type="ChEBI" id="CHEBI:30616"/>
        <dbReference type="ChEBI" id="CHEBI:83421"/>
        <dbReference type="ChEBI" id="CHEBI:456216"/>
        <dbReference type="EC" id="2.7.11.1"/>
    </reaction>
</comment>
<feature type="region of interest" description="Disordered" evidence="19">
    <location>
        <begin position="688"/>
        <end position="751"/>
    </location>
</feature>
<dbReference type="InterPro" id="IPR008271">
    <property type="entry name" value="Ser/Thr_kinase_AS"/>
</dbReference>
<feature type="domain" description="Protein kinase" evidence="21">
    <location>
        <begin position="415"/>
        <end position="689"/>
    </location>
</feature>
<evidence type="ECO:0000256" key="7">
    <source>
        <dbReference type="ARBA" id="ARBA00022741"/>
    </source>
</evidence>
<sequence length="751" mass="79604">MPLSPSNHRLGRQPRRPRPLALPRRLPLPGRLTISSDASVAAAAVWVSDNGLPASDALLLDSGNLVLLSQSGSAVWESFDSPADTWLPGMAMTRQRRIVSWRSPSDPSPGPFSLRLRPPAYGEFELVFDGSVPYWSTGNWTGTQFAGVPEMTVPYIYEFRFAEPFGPEASFSYAVAAEAAAEAGLGPPALSRFVVDPSGRLMQYAWSPQSASWSMFWSRPEGECGVYGVYGRCGSLGVCAAGDRSCECPPGLRPADPAAWSSGDFSGGCSRAGDPPCSARTATMMTGSRRWAPRISTATPRCRSPGNLYGNAYNLRNRTDAPILFLRVSASSLRGESSSNAKKKKQKKTTTMILIGVLCGSLAIFGSLASILTVIILRRRRRRRRGGGLAKAKEDDGTFSNVTVFSYKELYAATRGFSEKLGHGGFGAVFRGELPGATPVAVKRLERGGGEREFRAEVRTIGSVHHVNLVRLRGFCCEGPHRLLVYDLAPLGSLSAHLGAAAAAAPLSWAARLRIAVGTARGVAYLHEACRDCIIHCDIKPENILLDSDYTPKVSDFGLATLVGRGDPTRAAATSVRGTWGYVAPEWVSGGAAITPKADVYSFGMTLLEILSGRRNAESATFAAWAAGRIAAGDDAAAAAVADPRLAEVGGYDAAEAERVARVAVWCVQDEESARPGMGAVVQMLEGAVAPPPPPPPPRLLRALVASGDSFPRPETSNAASGNDSEVSVGSDSDGPSRVGEDESESRAGES</sequence>
<keyword evidence="7 17" id="KW-0547">Nucleotide-binding</keyword>
<keyword evidence="11 20" id="KW-0472">Membrane</keyword>
<keyword evidence="10 20" id="KW-1133">Transmembrane helix</keyword>
<accession>A0A6V7PJF6</accession>
<name>A0A6V7PJF6_ANACO</name>
<feature type="transmembrane region" description="Helical" evidence="20">
    <location>
        <begin position="352"/>
        <end position="377"/>
    </location>
</feature>
<evidence type="ECO:0000256" key="18">
    <source>
        <dbReference type="PROSITE-ProRule" id="PRU10141"/>
    </source>
</evidence>
<dbReference type="SMART" id="SM00220">
    <property type="entry name" value="S_TKc"/>
    <property type="match status" value="1"/>
</dbReference>
<keyword evidence="3" id="KW-0245">EGF-like domain</keyword>
<evidence type="ECO:0000256" key="20">
    <source>
        <dbReference type="SAM" id="Phobius"/>
    </source>
</evidence>
<dbReference type="GO" id="GO:0005524">
    <property type="term" value="F:ATP binding"/>
    <property type="evidence" value="ECO:0007669"/>
    <property type="project" value="UniProtKB-UniRule"/>
</dbReference>
<dbReference type="InterPro" id="IPR000858">
    <property type="entry name" value="S_locus_glycoprot_dom"/>
</dbReference>
<dbReference type="Gene3D" id="2.90.10.10">
    <property type="entry name" value="Bulb-type lectin domain"/>
    <property type="match status" value="1"/>
</dbReference>
<feature type="region of interest" description="Disordered" evidence="19">
    <location>
        <begin position="1"/>
        <end position="24"/>
    </location>
</feature>
<comment type="catalytic activity">
    <reaction evidence="15 17">
        <text>L-threonyl-[protein] + ATP = O-phospho-L-threonyl-[protein] + ADP + H(+)</text>
        <dbReference type="Rhea" id="RHEA:46608"/>
        <dbReference type="Rhea" id="RHEA-COMP:11060"/>
        <dbReference type="Rhea" id="RHEA-COMP:11605"/>
        <dbReference type="ChEBI" id="CHEBI:15378"/>
        <dbReference type="ChEBI" id="CHEBI:30013"/>
        <dbReference type="ChEBI" id="CHEBI:30616"/>
        <dbReference type="ChEBI" id="CHEBI:61977"/>
        <dbReference type="ChEBI" id="CHEBI:456216"/>
        <dbReference type="EC" id="2.7.11.1"/>
    </reaction>
</comment>
<protein>
    <recommendedName>
        <fullName evidence="17">Receptor-like serine/threonine-protein kinase</fullName>
        <ecNumber evidence="17">2.7.11.1</ecNumber>
    </recommendedName>
</protein>
<dbReference type="PANTHER" id="PTHR47974:SF20">
    <property type="entry name" value="RECEPTOR-LIKE SERINE_THREONINE-PROTEIN KINASE"/>
    <property type="match status" value="1"/>
</dbReference>
<evidence type="ECO:0000256" key="1">
    <source>
        <dbReference type="ARBA" id="ARBA00004479"/>
    </source>
</evidence>
<dbReference type="FunFam" id="3.30.200.20:FF:000178">
    <property type="entry name" value="serine/threonine-protein kinase PBS1-like"/>
    <property type="match status" value="1"/>
</dbReference>
<dbReference type="PROSITE" id="PS00107">
    <property type="entry name" value="PROTEIN_KINASE_ATP"/>
    <property type="match status" value="1"/>
</dbReference>
<comment type="subcellular location">
    <subcellularLocation>
        <location evidence="1">Membrane</location>
        <topology evidence="1">Single-pass type I membrane protein</topology>
    </subcellularLocation>
</comment>
<dbReference type="Gene3D" id="3.30.200.20">
    <property type="entry name" value="Phosphorylase Kinase, domain 1"/>
    <property type="match status" value="1"/>
</dbReference>
<evidence type="ECO:0000256" key="19">
    <source>
        <dbReference type="SAM" id="MobiDB-lite"/>
    </source>
</evidence>
<dbReference type="PANTHER" id="PTHR47974">
    <property type="entry name" value="OS07G0415500 PROTEIN"/>
    <property type="match status" value="1"/>
</dbReference>
<keyword evidence="14" id="KW-0325">Glycoprotein</keyword>
<keyword evidence="2 17" id="KW-0723">Serine/threonine-protein kinase</keyword>
<evidence type="ECO:0000256" key="13">
    <source>
        <dbReference type="ARBA" id="ARBA00023170"/>
    </source>
</evidence>
<dbReference type="InterPro" id="IPR011009">
    <property type="entry name" value="Kinase-like_dom_sf"/>
</dbReference>
<dbReference type="InterPro" id="IPR024171">
    <property type="entry name" value="SRK-like_kinase"/>
</dbReference>
<evidence type="ECO:0000256" key="4">
    <source>
        <dbReference type="ARBA" id="ARBA00022679"/>
    </source>
</evidence>
<keyword evidence="6" id="KW-0732">Signal</keyword>
<keyword evidence="12" id="KW-1015">Disulfide bond</keyword>
<evidence type="ECO:0000256" key="17">
    <source>
        <dbReference type="PIRNR" id="PIRNR000641"/>
    </source>
</evidence>
<keyword evidence="4 17" id="KW-0808">Transferase</keyword>
<dbReference type="GO" id="GO:0048544">
    <property type="term" value="P:recognition of pollen"/>
    <property type="evidence" value="ECO:0007669"/>
    <property type="project" value="InterPro"/>
</dbReference>
<comment type="similarity">
    <text evidence="17">Belongs to the protein kinase superfamily. Ser/Thr protein kinase family.</text>
</comment>
<dbReference type="PROSITE" id="PS00108">
    <property type="entry name" value="PROTEIN_KINASE_ST"/>
    <property type="match status" value="1"/>
</dbReference>
<dbReference type="GO" id="GO:0016020">
    <property type="term" value="C:membrane"/>
    <property type="evidence" value="ECO:0007669"/>
    <property type="project" value="UniProtKB-SubCell"/>
</dbReference>
<feature type="compositionally biased region" description="Low complexity" evidence="19">
    <location>
        <begin position="721"/>
        <end position="738"/>
    </location>
</feature>
<dbReference type="FunFam" id="1.10.510.10:FF:000384">
    <property type="entry name" value="G-type lectin S-receptor-like serine/threonine-protein kinase"/>
    <property type="match status" value="1"/>
</dbReference>
<dbReference type="Pfam" id="PF00954">
    <property type="entry name" value="S_locus_glycop"/>
    <property type="match status" value="1"/>
</dbReference>
<feature type="compositionally biased region" description="Basic residues" evidence="19">
    <location>
        <begin position="9"/>
        <end position="18"/>
    </location>
</feature>
<dbReference type="GO" id="GO:0051707">
    <property type="term" value="P:response to other organism"/>
    <property type="evidence" value="ECO:0007669"/>
    <property type="project" value="UniProtKB-ARBA"/>
</dbReference>
<evidence type="ECO:0000256" key="3">
    <source>
        <dbReference type="ARBA" id="ARBA00022536"/>
    </source>
</evidence>
<reference evidence="22" key="1">
    <citation type="submission" date="2020-07" db="EMBL/GenBank/DDBJ databases">
        <authorList>
            <person name="Lin J."/>
        </authorList>
    </citation>
    <scope>NUCLEOTIDE SEQUENCE</scope>
</reference>
<dbReference type="InterPro" id="IPR001480">
    <property type="entry name" value="Bulb-type_lectin_dom"/>
</dbReference>
<dbReference type="InterPro" id="IPR017441">
    <property type="entry name" value="Protein_kinase_ATP_BS"/>
</dbReference>
<dbReference type="EC" id="2.7.11.1" evidence="17"/>
<dbReference type="Pfam" id="PF00069">
    <property type="entry name" value="Pkinase"/>
    <property type="match status" value="1"/>
</dbReference>
<evidence type="ECO:0000256" key="5">
    <source>
        <dbReference type="ARBA" id="ARBA00022692"/>
    </source>
</evidence>
<dbReference type="EMBL" id="LR862148">
    <property type="protein sequence ID" value="CAD1830793.1"/>
    <property type="molecule type" value="Genomic_DNA"/>
</dbReference>
<proteinExistence type="inferred from homology"/>
<evidence type="ECO:0000256" key="10">
    <source>
        <dbReference type="ARBA" id="ARBA00022989"/>
    </source>
</evidence>
<dbReference type="SUPFAM" id="SSF51110">
    <property type="entry name" value="alpha-D-mannose-specific plant lectins"/>
    <property type="match status" value="1"/>
</dbReference>
<feature type="compositionally biased region" description="Pro residues" evidence="19">
    <location>
        <begin position="690"/>
        <end position="699"/>
    </location>
</feature>
<evidence type="ECO:0000256" key="6">
    <source>
        <dbReference type="ARBA" id="ARBA00022729"/>
    </source>
</evidence>
<keyword evidence="8 17" id="KW-0418">Kinase</keyword>
<evidence type="ECO:0000256" key="8">
    <source>
        <dbReference type="ARBA" id="ARBA00022777"/>
    </source>
</evidence>
<dbReference type="Pfam" id="PF01453">
    <property type="entry name" value="B_lectin"/>
    <property type="match status" value="1"/>
</dbReference>
<dbReference type="InterPro" id="IPR000719">
    <property type="entry name" value="Prot_kinase_dom"/>
</dbReference>
<keyword evidence="9 17" id="KW-0067">ATP-binding</keyword>
<dbReference type="PIRSF" id="PIRSF000641">
    <property type="entry name" value="SRK"/>
    <property type="match status" value="1"/>
</dbReference>
<evidence type="ECO:0000256" key="9">
    <source>
        <dbReference type="ARBA" id="ARBA00022840"/>
    </source>
</evidence>
<organism evidence="22">
    <name type="scientific">Ananas comosus var. bracteatus</name>
    <name type="common">red pineapple</name>
    <dbReference type="NCBI Taxonomy" id="296719"/>
    <lineage>
        <taxon>Eukaryota</taxon>
        <taxon>Viridiplantae</taxon>
        <taxon>Streptophyta</taxon>
        <taxon>Embryophyta</taxon>
        <taxon>Tracheophyta</taxon>
        <taxon>Spermatophyta</taxon>
        <taxon>Magnoliopsida</taxon>
        <taxon>Liliopsida</taxon>
        <taxon>Poales</taxon>
        <taxon>Bromeliaceae</taxon>
        <taxon>Bromelioideae</taxon>
        <taxon>Ananas</taxon>
    </lineage>
</organism>
<keyword evidence="13" id="KW-0675">Receptor</keyword>
<dbReference type="SUPFAM" id="SSF56112">
    <property type="entry name" value="Protein kinase-like (PK-like)"/>
    <property type="match status" value="1"/>
</dbReference>
<evidence type="ECO:0000256" key="2">
    <source>
        <dbReference type="ARBA" id="ARBA00022527"/>
    </source>
</evidence>
<evidence type="ECO:0000256" key="12">
    <source>
        <dbReference type="ARBA" id="ARBA00023157"/>
    </source>
</evidence>
<evidence type="ECO:0000256" key="16">
    <source>
        <dbReference type="ARBA" id="ARBA00048679"/>
    </source>
</evidence>
<evidence type="ECO:0000313" key="22">
    <source>
        <dbReference type="EMBL" id="CAD1830793.1"/>
    </source>
</evidence>
<dbReference type="GO" id="GO:0004674">
    <property type="term" value="F:protein serine/threonine kinase activity"/>
    <property type="evidence" value="ECO:0007669"/>
    <property type="project" value="UniProtKB-KW"/>
</dbReference>
<dbReference type="AlphaFoldDB" id="A0A6V7PJF6"/>
<dbReference type="PROSITE" id="PS50011">
    <property type="entry name" value="PROTEIN_KINASE_DOM"/>
    <property type="match status" value="1"/>
</dbReference>